<dbReference type="EMBL" id="OY757137">
    <property type="protein sequence ID" value="CAK1262291.1"/>
    <property type="molecule type" value="Genomic_DNA"/>
</dbReference>
<evidence type="ECO:0000313" key="5">
    <source>
        <dbReference type="EMBL" id="STK58135.1"/>
    </source>
</evidence>
<keyword evidence="1" id="KW-0472">Membrane</keyword>
<dbReference type="EMBL" id="UGEE01000003">
    <property type="protein sequence ID" value="STK59666.1"/>
    <property type="molecule type" value="Genomic_DNA"/>
</dbReference>
<evidence type="ECO:0000313" key="2">
    <source>
        <dbReference type="EMBL" id="CAK1259064.1"/>
    </source>
</evidence>
<evidence type="ECO:0000313" key="8">
    <source>
        <dbReference type="Proteomes" id="UP000300926"/>
    </source>
</evidence>
<evidence type="ECO:0000313" key="6">
    <source>
        <dbReference type="EMBL" id="STK59666.1"/>
    </source>
</evidence>
<evidence type="ECO:0000313" key="4">
    <source>
        <dbReference type="EMBL" id="GCO40356.1"/>
    </source>
</evidence>
<evidence type="ECO:0000313" key="10">
    <source>
        <dbReference type="Proteomes" id="UP001295988"/>
    </source>
</evidence>
<evidence type="ECO:0000313" key="7">
    <source>
        <dbReference type="Proteomes" id="UP000255153"/>
    </source>
</evidence>
<keyword evidence="1" id="KW-1133">Transmembrane helix</keyword>
<dbReference type="Proteomes" id="UP001295876">
    <property type="component" value="Plasmid pF801-4"/>
</dbReference>
<accession>A0A178SII1</accession>
<reference evidence="2" key="3">
    <citation type="submission" date="2023-10" db="EMBL/GenBank/DDBJ databases">
        <authorList>
            <person name="Leclercq S."/>
        </authorList>
    </citation>
    <scope>NUCLEOTIDE SEQUENCE</scope>
    <source>
        <strain evidence="3">F801</strain>
        <strain evidence="2">S159</strain>
        <plasmid evidence="3">pF801-4</plasmid>
        <plasmid evidence="2">pS159-2</plasmid>
    </source>
</reference>
<dbReference type="EMBL" id="OY757102">
    <property type="protein sequence ID" value="CAK1259064.1"/>
    <property type="molecule type" value="Genomic_DNA"/>
</dbReference>
<dbReference type="AlphaFoldDB" id="A0A178SII1"/>
<dbReference type="Proteomes" id="UP001295988">
    <property type="component" value="Plasmid pS159-2"/>
</dbReference>
<reference evidence="5 7" key="2">
    <citation type="submission" date="2018-06" db="EMBL/GenBank/DDBJ databases">
        <authorList>
            <consortium name="Pathogen Informatics"/>
            <person name="Doyle S."/>
        </authorList>
    </citation>
    <scope>NUCLEOTIDE SEQUENCE [LARGE SCALE GENOMIC DNA]</scope>
    <source>
        <strain evidence="5 7">NCTC8603</strain>
    </source>
</reference>
<gene>
    <name evidence="4" type="ORF">ExPECSC038_03896</name>
    <name evidence="3" type="ORF">FGAF801_51410</name>
    <name evidence="2" type="ORF">FGAS159_46400</name>
    <name evidence="5" type="ORF">NCTC8603_00156</name>
    <name evidence="6" type="ORF">NCTC8603_00276</name>
</gene>
<sequence length="40" mass="4559">MSKVNVLIFSAIVGFGFTAGVQIYITWEKIINYAWSCFIK</sequence>
<evidence type="ECO:0000256" key="1">
    <source>
        <dbReference type="SAM" id="Phobius"/>
    </source>
</evidence>
<dbReference type="EMBL" id="BFIH01000072">
    <property type="protein sequence ID" value="GCO40356.1"/>
    <property type="molecule type" value="Genomic_DNA"/>
</dbReference>
<dbReference type="EMBL" id="UGEE01000003">
    <property type="protein sequence ID" value="STK58135.1"/>
    <property type="molecule type" value="Genomic_DNA"/>
</dbReference>
<keyword evidence="2" id="KW-0614">Plasmid</keyword>
<organism evidence="4 8">
    <name type="scientific">Escherichia coli</name>
    <dbReference type="NCBI Taxonomy" id="562"/>
    <lineage>
        <taxon>Bacteria</taxon>
        <taxon>Pseudomonadati</taxon>
        <taxon>Pseudomonadota</taxon>
        <taxon>Gammaproteobacteria</taxon>
        <taxon>Enterobacterales</taxon>
        <taxon>Enterobacteriaceae</taxon>
        <taxon>Escherichia</taxon>
    </lineage>
</organism>
<reference evidence="4 8" key="1">
    <citation type="submission" date="2018-04" db="EMBL/GenBank/DDBJ databases">
        <title>Large scale genomics of bovine and human commensal E. coli to reveal the emerging process of EHEC.</title>
        <authorList>
            <person name="Arimizu Y."/>
            <person name="Ogura Y."/>
        </authorList>
    </citation>
    <scope>NUCLEOTIDE SEQUENCE [LARGE SCALE GENOMIC DNA]</scope>
    <source>
        <strain evidence="4 8">ECSC038</strain>
    </source>
</reference>
<evidence type="ECO:0000313" key="9">
    <source>
        <dbReference type="Proteomes" id="UP001295876"/>
    </source>
</evidence>
<keyword evidence="1" id="KW-0812">Transmembrane</keyword>
<geneLocation type="plasmid" evidence="3 9">
    <name>pF801-4</name>
</geneLocation>
<dbReference type="Proteomes" id="UP000300926">
    <property type="component" value="Unassembled WGS sequence"/>
</dbReference>
<proteinExistence type="predicted"/>
<name>A0A178SII1_ECOLX</name>
<geneLocation type="plasmid" evidence="2 10">
    <name>pS159-2</name>
</geneLocation>
<protein>
    <submittedName>
        <fullName evidence="4">Uncharacterized protein</fullName>
    </submittedName>
</protein>
<evidence type="ECO:0000313" key="3">
    <source>
        <dbReference type="EMBL" id="CAK1262291.1"/>
    </source>
</evidence>
<dbReference type="Proteomes" id="UP000255153">
    <property type="component" value="Unassembled WGS sequence"/>
</dbReference>
<feature type="transmembrane region" description="Helical" evidence="1">
    <location>
        <begin position="6"/>
        <end position="25"/>
    </location>
</feature>